<dbReference type="EMBL" id="KN832980">
    <property type="protein sequence ID" value="KIM87069.1"/>
    <property type="molecule type" value="Genomic_DNA"/>
</dbReference>
<protein>
    <submittedName>
        <fullName evidence="1">Uncharacterized protein</fullName>
    </submittedName>
</protein>
<organism evidence="1 2">
    <name type="scientific">Piloderma croceum (strain F 1598)</name>
    <dbReference type="NCBI Taxonomy" id="765440"/>
    <lineage>
        <taxon>Eukaryota</taxon>
        <taxon>Fungi</taxon>
        <taxon>Dikarya</taxon>
        <taxon>Basidiomycota</taxon>
        <taxon>Agaricomycotina</taxon>
        <taxon>Agaricomycetes</taxon>
        <taxon>Agaricomycetidae</taxon>
        <taxon>Atheliales</taxon>
        <taxon>Atheliaceae</taxon>
        <taxon>Piloderma</taxon>
    </lineage>
</organism>
<dbReference type="InParanoid" id="A0A0C3G5H6"/>
<evidence type="ECO:0000313" key="2">
    <source>
        <dbReference type="Proteomes" id="UP000054166"/>
    </source>
</evidence>
<name>A0A0C3G5H6_PILCF</name>
<dbReference type="Proteomes" id="UP000054166">
    <property type="component" value="Unassembled WGS sequence"/>
</dbReference>
<evidence type="ECO:0000313" key="1">
    <source>
        <dbReference type="EMBL" id="KIM87069.1"/>
    </source>
</evidence>
<reference evidence="1 2" key="1">
    <citation type="submission" date="2014-04" db="EMBL/GenBank/DDBJ databases">
        <authorList>
            <consortium name="DOE Joint Genome Institute"/>
            <person name="Kuo A."/>
            <person name="Tarkka M."/>
            <person name="Buscot F."/>
            <person name="Kohler A."/>
            <person name="Nagy L.G."/>
            <person name="Floudas D."/>
            <person name="Copeland A."/>
            <person name="Barry K.W."/>
            <person name="Cichocki N."/>
            <person name="Veneault-Fourrey C."/>
            <person name="LaButti K."/>
            <person name="Lindquist E.A."/>
            <person name="Lipzen A."/>
            <person name="Lundell T."/>
            <person name="Morin E."/>
            <person name="Murat C."/>
            <person name="Sun H."/>
            <person name="Tunlid A."/>
            <person name="Henrissat B."/>
            <person name="Grigoriev I.V."/>
            <person name="Hibbett D.S."/>
            <person name="Martin F."/>
            <person name="Nordberg H.P."/>
            <person name="Cantor M.N."/>
            <person name="Hua S.X."/>
        </authorList>
    </citation>
    <scope>NUCLEOTIDE SEQUENCE [LARGE SCALE GENOMIC DNA]</scope>
    <source>
        <strain evidence="1 2">F 1598</strain>
    </source>
</reference>
<reference evidence="2" key="2">
    <citation type="submission" date="2015-01" db="EMBL/GenBank/DDBJ databases">
        <title>Evolutionary Origins and Diversification of the Mycorrhizal Mutualists.</title>
        <authorList>
            <consortium name="DOE Joint Genome Institute"/>
            <consortium name="Mycorrhizal Genomics Consortium"/>
            <person name="Kohler A."/>
            <person name="Kuo A."/>
            <person name="Nagy L.G."/>
            <person name="Floudas D."/>
            <person name="Copeland A."/>
            <person name="Barry K.W."/>
            <person name="Cichocki N."/>
            <person name="Veneault-Fourrey C."/>
            <person name="LaButti K."/>
            <person name="Lindquist E.A."/>
            <person name="Lipzen A."/>
            <person name="Lundell T."/>
            <person name="Morin E."/>
            <person name="Murat C."/>
            <person name="Riley R."/>
            <person name="Ohm R."/>
            <person name="Sun H."/>
            <person name="Tunlid A."/>
            <person name="Henrissat B."/>
            <person name="Grigoriev I.V."/>
            <person name="Hibbett D.S."/>
            <person name="Martin F."/>
        </authorList>
    </citation>
    <scope>NUCLEOTIDE SEQUENCE [LARGE SCALE GENOMIC DNA]</scope>
    <source>
        <strain evidence="2">F 1598</strain>
    </source>
</reference>
<dbReference type="InterPro" id="IPR011990">
    <property type="entry name" value="TPR-like_helical_dom_sf"/>
</dbReference>
<dbReference type="AlphaFoldDB" id="A0A0C3G5H6"/>
<dbReference type="Gene3D" id="1.25.40.10">
    <property type="entry name" value="Tetratricopeptide repeat domain"/>
    <property type="match status" value="1"/>
</dbReference>
<keyword evidence="2" id="KW-1185">Reference proteome</keyword>
<dbReference type="SUPFAM" id="SSF48452">
    <property type="entry name" value="TPR-like"/>
    <property type="match status" value="1"/>
</dbReference>
<sequence length="530" mass="57615">MSLIRAARSSLVRCPLNSWARSPRVLRRHQSNNRLPIRWRPDTPNSLITDSLMQNTVNGLNIYVRLVKYTIMGLLGASLIAWTAFEGGHIYVESVELAPESDEEVKRWEWDQEAEKWSGGDAGGTDPALGIKGTHAVRSAWMAQNWGIGSGSSVIGSNAFSGQGPSGAGGLNVVEGRLEFAQDYLSIALSIAEDRKSSGKLHPQTIERLLIRHAALLERIGSHASWFEARSQLERVWDSLSAQDTGAARIALKLGNLNHRLGDAEDAVAWWARAIQLMQVTKEEEADKFMPAVPESAPTSPLAQRTLISTLVSLSAFYATSGQLKQARAVEEASLDLLRSIKPPNSLQSASAPQELHTLYLLHRSSLLSIHLAEILFALGSPTSASLQRLSSAAESSEHVALALTGLPRIHPDAPSSNIPHPPSSEAPLLKVFTKSKSLKTPATSLLRDARRTAAEAWNLMGILHEDMEGSKPEKALQCYERALGWAGVSGDRPGGIADPGEGISEAEWKVFWANYVRARDAVRKGQAKP</sequence>
<accession>A0A0C3G5H6</accession>
<proteinExistence type="predicted"/>
<dbReference type="HOGENOM" id="CLU_034949_0_0_1"/>
<gene>
    <name evidence="1" type="ORF">PILCRDRAFT_63981</name>
</gene>
<dbReference type="OrthoDB" id="2524554at2759"/>